<accession>A0A2V3PU91</accession>
<protein>
    <recommendedName>
        <fullName evidence="1">Ig-like domain-containing protein</fullName>
    </recommendedName>
</protein>
<comment type="caution">
    <text evidence="2">The sequence shown here is derived from an EMBL/GenBank/DDBJ whole genome shotgun (WGS) entry which is preliminary data.</text>
</comment>
<gene>
    <name evidence="2" type="ORF">CLV62_104146</name>
</gene>
<dbReference type="PROSITE" id="PS50835">
    <property type="entry name" value="IG_LIKE"/>
    <property type="match status" value="1"/>
</dbReference>
<keyword evidence="3" id="KW-1185">Reference proteome</keyword>
<dbReference type="Proteomes" id="UP000247973">
    <property type="component" value="Unassembled WGS sequence"/>
</dbReference>
<dbReference type="EMBL" id="QICL01000004">
    <property type="protein sequence ID" value="PXV66885.1"/>
    <property type="molecule type" value="Genomic_DNA"/>
</dbReference>
<evidence type="ECO:0000259" key="1">
    <source>
        <dbReference type="PROSITE" id="PS50835"/>
    </source>
</evidence>
<feature type="domain" description="Ig-like" evidence="1">
    <location>
        <begin position="128"/>
        <end position="247"/>
    </location>
</feature>
<proteinExistence type="predicted"/>
<sequence>MAVLAQQQFTIRRLIDGKTLNFLLQSNQALTQIYTPDPATYTPNWATTNLKITPDLLVSGETGTQIARLKAAPTWKINGSTTLTTFGATAATTAPYALTINKNMDSVNQLVIECNAIYVQPVSLAEMPVSATMTFTKVANTGASIIAVCTAADGVIFKNSSITSLSAECDMWRGAEIDSTNVTYRWFIKTSGAYVELTSANAATYNVAGYTTRKITIPNSAVLNYATFKCTIKDTDTGSSTYNKEVTDTISFIDMSDPYDIRMDFPLGNGISTGASITAKIDVYQGATKMADTFFTGKTCRFFRNNASGVLDTTWGTSGYKTGRSITLTEADLLSTYQTVFGVELNG</sequence>
<dbReference type="OrthoDB" id="1077085at2"/>
<dbReference type="AlphaFoldDB" id="A0A2V3PU91"/>
<dbReference type="InterPro" id="IPR007110">
    <property type="entry name" value="Ig-like_dom"/>
</dbReference>
<evidence type="ECO:0000313" key="3">
    <source>
        <dbReference type="Proteomes" id="UP000247973"/>
    </source>
</evidence>
<dbReference type="RefSeq" id="WP_110309841.1">
    <property type="nucleotide sequence ID" value="NZ_QICL01000004.1"/>
</dbReference>
<evidence type="ECO:0000313" key="2">
    <source>
        <dbReference type="EMBL" id="PXV66885.1"/>
    </source>
</evidence>
<name>A0A2V3PU91_9BACT</name>
<organism evidence="2 3">
    <name type="scientific">Dysgonomonas alginatilytica</name>
    <dbReference type="NCBI Taxonomy" id="1605892"/>
    <lineage>
        <taxon>Bacteria</taxon>
        <taxon>Pseudomonadati</taxon>
        <taxon>Bacteroidota</taxon>
        <taxon>Bacteroidia</taxon>
        <taxon>Bacteroidales</taxon>
        <taxon>Dysgonomonadaceae</taxon>
        <taxon>Dysgonomonas</taxon>
    </lineage>
</organism>
<reference evidence="2 3" key="1">
    <citation type="submission" date="2018-03" db="EMBL/GenBank/DDBJ databases">
        <title>Genomic Encyclopedia of Archaeal and Bacterial Type Strains, Phase II (KMG-II): from individual species to whole genera.</title>
        <authorList>
            <person name="Goeker M."/>
        </authorList>
    </citation>
    <scope>NUCLEOTIDE SEQUENCE [LARGE SCALE GENOMIC DNA]</scope>
    <source>
        <strain evidence="2 3">DSM 100214</strain>
    </source>
</reference>